<organism evidence="2 3">
    <name type="scientific">Clonostachys solani</name>
    <dbReference type="NCBI Taxonomy" id="160281"/>
    <lineage>
        <taxon>Eukaryota</taxon>
        <taxon>Fungi</taxon>
        <taxon>Dikarya</taxon>
        <taxon>Ascomycota</taxon>
        <taxon>Pezizomycotina</taxon>
        <taxon>Sordariomycetes</taxon>
        <taxon>Hypocreomycetidae</taxon>
        <taxon>Hypocreales</taxon>
        <taxon>Bionectriaceae</taxon>
        <taxon>Clonostachys</taxon>
    </lineage>
</organism>
<dbReference type="AlphaFoldDB" id="A0A9N9ZQ72"/>
<evidence type="ECO:0000313" key="3">
    <source>
        <dbReference type="Proteomes" id="UP000775872"/>
    </source>
</evidence>
<dbReference type="OrthoDB" id="5394411at2759"/>
<proteinExistence type="predicted"/>
<keyword evidence="3" id="KW-1185">Reference proteome</keyword>
<reference evidence="3" key="1">
    <citation type="submission" date="2019-06" db="EMBL/GenBank/DDBJ databases">
        <authorList>
            <person name="Broberg M."/>
        </authorList>
    </citation>
    <scope>NUCLEOTIDE SEQUENCE [LARGE SCALE GENOMIC DNA]</scope>
</reference>
<accession>A0A9N9ZQ72</accession>
<feature type="domain" description="Pyridoxamine 5'-phosphate oxidase Alr4036 family FMN-binding" evidence="1">
    <location>
        <begin position="31"/>
        <end position="157"/>
    </location>
</feature>
<dbReference type="SUPFAM" id="SSF50475">
    <property type="entry name" value="FMN-binding split barrel"/>
    <property type="match status" value="1"/>
</dbReference>
<comment type="caution">
    <text evidence="2">The sequence shown here is derived from an EMBL/GenBank/DDBJ whole genome shotgun (WGS) entry which is preliminary data.</text>
</comment>
<evidence type="ECO:0000259" key="1">
    <source>
        <dbReference type="Pfam" id="PF12766"/>
    </source>
</evidence>
<reference evidence="2 3" key="2">
    <citation type="submission" date="2021-10" db="EMBL/GenBank/DDBJ databases">
        <authorList>
            <person name="Piombo E."/>
        </authorList>
    </citation>
    <scope>NUCLEOTIDE SEQUENCE [LARGE SCALE GENOMIC DNA]</scope>
</reference>
<dbReference type="PANTHER" id="PTHR28243">
    <property type="entry name" value="AGL049CP"/>
    <property type="match status" value="1"/>
</dbReference>
<sequence>MRSLDTPAERTMQLRHHLQHGLARTSPAMAAPWRSQFLSHVQDAPIFNLSTLHSNEQPFSAAGSSLAPRARTVVFRGMLGGMDVNPKNSAKLNPDTWESELLTLTTDDRMEKIPELLGPSSGQNHQSQSGRGGPVEAVFWVPKTRTQWRLRGHAYVIGPDIDTDAGAPVRKALEDQMRRIGDGPWSWGTELTAHFGNLSPGMRGSFRNPPPGRPITEKPDEGYALGQKVEDLEDEIARRHFRLLVIVPDDVDQVDLTDPDRGRRWNYQLTESQTWTSAELWP</sequence>
<dbReference type="Pfam" id="PF12766">
    <property type="entry name" value="Pyridox_oxase_2"/>
    <property type="match status" value="1"/>
</dbReference>
<gene>
    <name evidence="2" type="ORF">CSOL1703_00011651</name>
</gene>
<evidence type="ECO:0000313" key="2">
    <source>
        <dbReference type="EMBL" id="CAH0059611.1"/>
    </source>
</evidence>
<name>A0A9N9ZQ72_9HYPO</name>
<dbReference type="PANTHER" id="PTHR28243:SF1">
    <property type="entry name" value="PYRIDOXAMINE 5'-PHOSPHATE OXIDASE ALR4036 FAMILY FMN-BINDING DOMAIN-CONTAINING PROTEIN"/>
    <property type="match status" value="1"/>
</dbReference>
<dbReference type="GO" id="GO:0010181">
    <property type="term" value="F:FMN binding"/>
    <property type="evidence" value="ECO:0007669"/>
    <property type="project" value="InterPro"/>
</dbReference>
<dbReference type="InterPro" id="IPR012349">
    <property type="entry name" value="Split_barrel_FMN-bd"/>
</dbReference>
<dbReference type="EMBL" id="CABFOC020000097">
    <property type="protein sequence ID" value="CAH0059611.1"/>
    <property type="molecule type" value="Genomic_DNA"/>
</dbReference>
<dbReference type="InterPro" id="IPR024624">
    <property type="entry name" value="Pyridox_Oxase_Alr4036_FMN-bd"/>
</dbReference>
<dbReference type="Gene3D" id="2.30.110.10">
    <property type="entry name" value="Electron Transport, Fmn-binding Protein, Chain A"/>
    <property type="match status" value="1"/>
</dbReference>
<dbReference type="Proteomes" id="UP000775872">
    <property type="component" value="Unassembled WGS sequence"/>
</dbReference>
<protein>
    <recommendedName>
        <fullName evidence="1">Pyridoxamine 5'-phosphate oxidase Alr4036 family FMN-binding domain-containing protein</fullName>
    </recommendedName>
</protein>